<dbReference type="Pfam" id="PF00612">
    <property type="entry name" value="IQ"/>
    <property type="match status" value="2"/>
</dbReference>
<dbReference type="PANTHER" id="PTHR21633">
    <property type="entry name" value="IQ MOTIF CONTAINING F"/>
    <property type="match status" value="1"/>
</dbReference>
<dbReference type="SMART" id="SM00015">
    <property type="entry name" value="IQ"/>
    <property type="match status" value="2"/>
</dbReference>
<keyword evidence="3" id="KW-1185">Reference proteome</keyword>
<proteinExistence type="predicted"/>
<dbReference type="Proteomes" id="UP000551758">
    <property type="component" value="Unassembled WGS sequence"/>
</dbReference>
<dbReference type="AlphaFoldDB" id="A0A7J7FIP1"/>
<sequence length="405" mass="45441">MWVWPRHVDCAKEGGKEGQPRPHRVGSYKVGTVFGEYNGQGPKKVKIMMMEQEPVVFIQAWWRGTLVRRTLLHLVLRARIIQCWWKQKLAKLLENRRRAALVFYAQQEWAVVKLQSRVRMWRIRLRFCRLLHAVHIIQVYWRWHSCHTRGLIQGHYDLKENQLNLQLEITLGSQAFEAALWGLEYADSIAHLAVMLMALPHANPGLELDRRLLLDYIGLQQGLLLLTHTSPWVDDLNVELQVSGCDYAVAPEESTGLAVVALPVALDDVDGVEHLAVSPVDAPHTDQRLELDHCPLSICVGNQGGPPLLQQQPHQCLPPPALNDPGPEGCVQQCPAHESATPPGLDLRGCCSFFSKIILGRDKSDHSGTFLPPTSRIVLEGACILLTVSSSLERSESDPDPESPC</sequence>
<dbReference type="FunFam" id="1.20.5.190:FF:000015">
    <property type="entry name" value="IQ motif containing F5"/>
    <property type="match status" value="1"/>
</dbReference>
<evidence type="ECO:0000256" key="1">
    <source>
        <dbReference type="ARBA" id="ARBA00022737"/>
    </source>
</evidence>
<name>A0A7J7FIP1_DICBM</name>
<dbReference type="FunFam" id="1.20.5.190:FF:000014">
    <property type="entry name" value="IQ motif containing F5"/>
    <property type="match status" value="1"/>
</dbReference>
<reference evidence="2 3" key="1">
    <citation type="journal article" date="2020" name="Mol. Biol. Evol.">
        <title>Interspecific Gene Flow and the Evolution of Specialization in Black and White Rhinoceros.</title>
        <authorList>
            <person name="Moodley Y."/>
            <person name="Westbury M.V."/>
            <person name="Russo I.M."/>
            <person name="Gopalakrishnan S."/>
            <person name="Rakotoarivelo A."/>
            <person name="Olsen R.A."/>
            <person name="Prost S."/>
            <person name="Tunstall T."/>
            <person name="Ryder O.A."/>
            <person name="Dalen L."/>
            <person name="Bruford M.W."/>
        </authorList>
    </citation>
    <scope>NUCLEOTIDE SEQUENCE [LARGE SCALE GENOMIC DNA]</scope>
    <source>
        <strain evidence="2">SBR-YM</strain>
        <tissue evidence="2">Skin</tissue>
    </source>
</reference>
<dbReference type="PANTHER" id="PTHR21633:SF24">
    <property type="entry name" value="IQ DOMAIN-CONTAINING PROTEIN F5"/>
    <property type="match status" value="1"/>
</dbReference>
<dbReference type="PROSITE" id="PS50096">
    <property type="entry name" value="IQ"/>
    <property type="match status" value="2"/>
</dbReference>
<keyword evidence="1" id="KW-0677">Repeat</keyword>
<evidence type="ECO:0000313" key="2">
    <source>
        <dbReference type="EMBL" id="KAF5927952.1"/>
    </source>
</evidence>
<protein>
    <recommendedName>
        <fullName evidence="4">IQ motif containing F5</fullName>
    </recommendedName>
</protein>
<dbReference type="GO" id="GO:0005516">
    <property type="term" value="F:calmodulin binding"/>
    <property type="evidence" value="ECO:0007669"/>
    <property type="project" value="TreeGrafter"/>
</dbReference>
<dbReference type="EMBL" id="JACDTQ010000529">
    <property type="protein sequence ID" value="KAF5927952.1"/>
    <property type="molecule type" value="Genomic_DNA"/>
</dbReference>
<comment type="caution">
    <text evidence="2">The sequence shown here is derived from an EMBL/GenBank/DDBJ whole genome shotgun (WGS) entry which is preliminary data.</text>
</comment>
<dbReference type="CDD" id="cd23766">
    <property type="entry name" value="IQCG"/>
    <property type="match status" value="1"/>
</dbReference>
<dbReference type="InterPro" id="IPR000048">
    <property type="entry name" value="IQ_motif_EF-hand-BS"/>
</dbReference>
<organism evidence="2 3">
    <name type="scientific">Diceros bicornis minor</name>
    <name type="common">South-central black rhinoceros</name>
    <dbReference type="NCBI Taxonomy" id="77932"/>
    <lineage>
        <taxon>Eukaryota</taxon>
        <taxon>Metazoa</taxon>
        <taxon>Chordata</taxon>
        <taxon>Craniata</taxon>
        <taxon>Vertebrata</taxon>
        <taxon>Euteleostomi</taxon>
        <taxon>Mammalia</taxon>
        <taxon>Eutheria</taxon>
        <taxon>Laurasiatheria</taxon>
        <taxon>Perissodactyla</taxon>
        <taxon>Rhinocerotidae</taxon>
        <taxon>Diceros</taxon>
    </lineage>
</organism>
<evidence type="ECO:0000313" key="3">
    <source>
        <dbReference type="Proteomes" id="UP000551758"/>
    </source>
</evidence>
<dbReference type="InterPro" id="IPR039887">
    <property type="entry name" value="IQCF"/>
</dbReference>
<dbReference type="Gene3D" id="1.20.5.190">
    <property type="match status" value="1"/>
</dbReference>
<gene>
    <name evidence="2" type="ORF">HPG69_013782</name>
</gene>
<accession>A0A7J7FIP1</accession>
<evidence type="ECO:0008006" key="4">
    <source>
        <dbReference type="Google" id="ProtNLM"/>
    </source>
</evidence>